<feature type="compositionally biased region" description="Basic and acidic residues" evidence="2">
    <location>
        <begin position="501"/>
        <end position="510"/>
    </location>
</feature>
<dbReference type="CDD" id="cd05402">
    <property type="entry name" value="NT_PAP_TUTase"/>
    <property type="match status" value="1"/>
</dbReference>
<sequence length="1736" mass="191433">MATDTELLTRALGEHAVSMRRSRNVGHNNTEKKAVLRWLRCLSGEELASLCCVEDVGFVKTLLHMAALSRGTKLQEFQVLPQTSSTTTWTQLKRTSTNTLPRTAPREFVKRPVVKTADGDVIGCFRTREYEECCSKVLKGMRVLNTLQSCDTVTLSMEFFQSPKDEKRGACADRLFYLFEVISCGDFLMACPSGATLKHRMWGETKWLKQQGYYPLQALFVNQVELNIWASWKRYTNDVTSKIPLQGLAAKLYLMHEWETASVGRRNAILQVLGSKMVEHLRDLRQSTPTQASGAAKFQSARFSLESLMCILTVRQQSLQQVDEQAPVSSYFACAFEDAVTFPQATVIKLVLAEHLQEQCSLLLCERLSYEEEVAAAKGVSAHVLTNSVDVMDEGTKGVIKGSNHSQRRRASRKRMLKLRRREGEIRLAQQTRFSSMLRELCGYFRQKQVEAVACVEEVECKVTDATEQLVPGIWGISSECLPRISIRSGQKRKKKKTKKKEADTMELRSDGQSVTASFRSSAKLLTTPHLCQKDDEHDDGKRSVATTCSYSSSSQQGQPLVDCNNDGESARNCSPCSKFSPGAEPTRTVMSSVSSAVPTFGSQPLGLSSPAAPYFLSLAPRHHRAQSPRASSRGNEDETDSDGGQTSLAGPESASHEAPIASGTSTFEWYMPFQATAQRTDSPTPALDWHFNHWQFKTSEEDMSDKGVSSCTEEGADHLPPLPSSISPAASCLMNAKISGLTKKYSLASFSQIAGIESSRRESAHAVNGKHGLTAISMRENEDGTLVSVDSDDKSDFLYREGGFFDRQRALKRPRRLWPFDYTHEDDEVDIGDERDSRKEGRLHLDRSSKQCFGVSTAARNSDAWTECIHCCICKCHRASSSQIEGALDREADCSHVTGSNGSALQNAPAPPSLSMEATEDDLVVKVTMALERISTLEEKLAEKTKVMDEQAASASSEINTLSRAVATLTAQLHNVENEIQEVQLQRAVPANTGEMDDITLGNASTCSSPPTPFSPAPSSLNQEVDSPSAAAPTFPEVYPPTHSALGPFVSVPLSVLPPRSKLHWDLCEFAAQLQADSDSRLPAQLAAHQLCTATVQSLWPRAQVRPYGSHVTRLVLPSSDVDLVICLPKVRRDAPADAAGMLEGRNAIKETWQQNLARKLKQEPWVVSDSVKTLPHAAVPIITLLTAPPYNVRLDISFEGPGHNGLATNDVVRALLHEFPPLAPMMLILKSFAIERGLAVAYSGGLSSYALLLLVARYLQEHSDTMPNGFANASRAVQHSLSTAQAGVADFGLMLMGFLDFYGNRFDPRTTGISVASRCFLNRESGFMAGTGASGMGDLHQVPHPYQQQYAADDAAVDDRTSQYGYCQHWQVPAQPHVQTFLPNSEGVPAHGFRRYGYRSSLDLPASQALNEMGTVTGLSDYQQLQQQTHDPHKFDPVFIEDPLCPTNNVGRNCFRIMQIRRAFSAAHLALLAASRDPTVFVDNRIDLVAGVALHPDNVLRAILGAGAPVKAKPDAAMSATVGVTAYMGAEHPYGFHSYNQQQVHQQQQYAYHHHHRRPPQQLHLHHVGILPPRNVSTCRNEPASRRHSESESEKLTTRSATSTTSRNDRTQKRHMGSPQLTPQRQSDENPPQEQVRLLRQASTEPGQSQKLSSLHCQQIAKRFSRKNSERSMSLSLSFADVVRDGGGTNGVSVTVPKASRPAVARHSRFSRDDMALEESINERWETKVDSEIK</sequence>
<dbReference type="Proteomes" id="UP001162060">
    <property type="component" value="Unassembled WGS sequence"/>
</dbReference>
<dbReference type="GO" id="GO:0003729">
    <property type="term" value="F:mRNA binding"/>
    <property type="evidence" value="ECO:0007669"/>
    <property type="project" value="TreeGrafter"/>
</dbReference>
<dbReference type="GO" id="GO:0005730">
    <property type="term" value="C:nucleolus"/>
    <property type="evidence" value="ECO:0007669"/>
    <property type="project" value="TreeGrafter"/>
</dbReference>
<feature type="region of interest" description="Disordered" evidence="2">
    <location>
        <begin position="489"/>
        <end position="516"/>
    </location>
</feature>
<feature type="compositionally biased region" description="Polar residues" evidence="2">
    <location>
        <begin position="898"/>
        <end position="907"/>
    </location>
</feature>
<feature type="coiled-coil region" evidence="1">
    <location>
        <begin position="960"/>
        <end position="987"/>
    </location>
</feature>
<feature type="compositionally biased region" description="Polar residues" evidence="2">
    <location>
        <begin position="1621"/>
        <end position="1635"/>
    </location>
</feature>
<dbReference type="GO" id="GO:0031123">
    <property type="term" value="P:RNA 3'-end processing"/>
    <property type="evidence" value="ECO:0007669"/>
    <property type="project" value="TreeGrafter"/>
</dbReference>
<dbReference type="SUPFAM" id="SSF81631">
    <property type="entry name" value="PAP/OAS1 substrate-binding domain"/>
    <property type="match status" value="1"/>
</dbReference>
<gene>
    <name evidence="4" type="ORF">PM001_LOCUS12443</name>
</gene>
<accession>A0AAV1U075</accession>
<feature type="region of interest" description="Disordered" evidence="2">
    <location>
        <begin position="622"/>
        <end position="660"/>
    </location>
</feature>
<protein>
    <recommendedName>
        <fullName evidence="3">Poly(A) RNA polymerase mitochondrial-like central palm domain-containing protein</fullName>
    </recommendedName>
</protein>
<dbReference type="Pfam" id="PF22600">
    <property type="entry name" value="MTPAP-like_central"/>
    <property type="match status" value="1"/>
</dbReference>
<dbReference type="PANTHER" id="PTHR23092">
    <property type="entry name" value="POLY(A) RNA POLYMERASE"/>
    <property type="match status" value="1"/>
</dbReference>
<dbReference type="Gene3D" id="3.30.460.10">
    <property type="entry name" value="Beta Polymerase, domain 2"/>
    <property type="match status" value="1"/>
</dbReference>
<proteinExistence type="predicted"/>
<evidence type="ECO:0000256" key="2">
    <source>
        <dbReference type="SAM" id="MobiDB-lite"/>
    </source>
</evidence>
<comment type="caution">
    <text evidence="4">The sequence shown here is derived from an EMBL/GenBank/DDBJ whole genome shotgun (WGS) entry which is preliminary data.</text>
</comment>
<evidence type="ECO:0000256" key="1">
    <source>
        <dbReference type="SAM" id="Coils"/>
    </source>
</evidence>
<dbReference type="InterPro" id="IPR054708">
    <property type="entry name" value="MTPAP-like_central"/>
</dbReference>
<feature type="region of interest" description="Disordered" evidence="2">
    <location>
        <begin position="530"/>
        <end position="568"/>
    </location>
</feature>
<dbReference type="GO" id="GO:0046872">
    <property type="term" value="F:metal ion binding"/>
    <property type="evidence" value="ECO:0007669"/>
    <property type="project" value="UniProtKB-KW"/>
</dbReference>
<dbReference type="PANTHER" id="PTHR23092:SF48">
    <property type="entry name" value="NUCLEOTIDYLTRANSFERASE FAMILY PROTEIN"/>
    <property type="match status" value="1"/>
</dbReference>
<feature type="compositionally biased region" description="Basic and acidic residues" evidence="2">
    <location>
        <begin position="1585"/>
        <end position="1599"/>
    </location>
</feature>
<keyword evidence="1" id="KW-0175">Coiled coil</keyword>
<feature type="compositionally biased region" description="Basic residues" evidence="2">
    <location>
        <begin position="490"/>
        <end position="500"/>
    </location>
</feature>
<feature type="compositionally biased region" description="Low complexity" evidence="2">
    <location>
        <begin position="550"/>
        <end position="559"/>
    </location>
</feature>
<feature type="domain" description="Poly(A) RNA polymerase mitochondrial-like central palm" evidence="3">
    <location>
        <begin position="1091"/>
        <end position="1201"/>
    </location>
</feature>
<dbReference type="InterPro" id="IPR045862">
    <property type="entry name" value="Trf4-like"/>
</dbReference>
<dbReference type="GO" id="GO:1990817">
    <property type="term" value="F:poly(A) RNA polymerase activity"/>
    <property type="evidence" value="ECO:0007669"/>
    <property type="project" value="InterPro"/>
</dbReference>
<dbReference type="EMBL" id="CAKLBY020000109">
    <property type="protein sequence ID" value="CAK7927293.1"/>
    <property type="molecule type" value="Genomic_DNA"/>
</dbReference>
<dbReference type="SUPFAM" id="SSF81301">
    <property type="entry name" value="Nucleotidyltransferase"/>
    <property type="match status" value="1"/>
</dbReference>
<feature type="region of interest" description="Disordered" evidence="2">
    <location>
        <begin position="705"/>
        <end position="724"/>
    </location>
</feature>
<dbReference type="GO" id="GO:0043634">
    <property type="term" value="P:polyadenylation-dependent ncRNA catabolic process"/>
    <property type="evidence" value="ECO:0007669"/>
    <property type="project" value="TreeGrafter"/>
</dbReference>
<feature type="region of interest" description="Disordered" evidence="2">
    <location>
        <begin position="1004"/>
        <end position="1030"/>
    </location>
</feature>
<feature type="compositionally biased region" description="Basic and acidic residues" evidence="2">
    <location>
        <begin position="532"/>
        <end position="543"/>
    </location>
</feature>
<dbReference type="Gene3D" id="1.10.1410.10">
    <property type="match status" value="1"/>
</dbReference>
<organism evidence="4 5">
    <name type="scientific">Peronospora matthiolae</name>
    <dbReference type="NCBI Taxonomy" id="2874970"/>
    <lineage>
        <taxon>Eukaryota</taxon>
        <taxon>Sar</taxon>
        <taxon>Stramenopiles</taxon>
        <taxon>Oomycota</taxon>
        <taxon>Peronosporomycetes</taxon>
        <taxon>Peronosporales</taxon>
        <taxon>Peronosporaceae</taxon>
        <taxon>Peronospora</taxon>
    </lineage>
</organism>
<name>A0AAV1U075_9STRA</name>
<feature type="region of interest" description="Disordered" evidence="2">
    <location>
        <begin position="896"/>
        <end position="915"/>
    </location>
</feature>
<feature type="region of interest" description="Disordered" evidence="2">
    <location>
        <begin position="1572"/>
        <end position="1637"/>
    </location>
</feature>
<evidence type="ECO:0000313" key="4">
    <source>
        <dbReference type="EMBL" id="CAK7927293.1"/>
    </source>
</evidence>
<dbReference type="GO" id="GO:0031499">
    <property type="term" value="C:TRAMP complex"/>
    <property type="evidence" value="ECO:0007669"/>
    <property type="project" value="TreeGrafter"/>
</dbReference>
<dbReference type="InterPro" id="IPR043519">
    <property type="entry name" value="NT_sf"/>
</dbReference>
<reference evidence="4" key="1">
    <citation type="submission" date="2024-01" db="EMBL/GenBank/DDBJ databases">
        <authorList>
            <person name="Webb A."/>
        </authorList>
    </citation>
    <scope>NUCLEOTIDE SEQUENCE</scope>
    <source>
        <strain evidence="4">Pm1</strain>
    </source>
</reference>
<evidence type="ECO:0000313" key="5">
    <source>
        <dbReference type="Proteomes" id="UP001162060"/>
    </source>
</evidence>
<evidence type="ECO:0000259" key="3">
    <source>
        <dbReference type="Pfam" id="PF22600"/>
    </source>
</evidence>